<dbReference type="Pfam" id="PF00535">
    <property type="entry name" value="Glycos_transf_2"/>
    <property type="match status" value="1"/>
</dbReference>
<proteinExistence type="inferred from homology"/>
<keyword evidence="6" id="KW-1185">Reference proteome</keyword>
<evidence type="ECO:0000259" key="4">
    <source>
        <dbReference type="Pfam" id="PF00535"/>
    </source>
</evidence>
<dbReference type="EMBL" id="SAYW01000001">
    <property type="protein sequence ID" value="RWU10254.1"/>
    <property type="molecule type" value="Genomic_DNA"/>
</dbReference>
<evidence type="ECO:0000256" key="3">
    <source>
        <dbReference type="ARBA" id="ARBA00022679"/>
    </source>
</evidence>
<dbReference type="OrthoDB" id="9771846at2"/>
<gene>
    <name evidence="5" type="ORF">DPV69_02600</name>
</gene>
<keyword evidence="2" id="KW-0328">Glycosyltransferase</keyword>
<dbReference type="AlphaFoldDB" id="A0A3S3PDA7"/>
<dbReference type="RefSeq" id="WP_113645748.1">
    <property type="nucleotide sequence ID" value="NZ_QMHN01000001.1"/>
</dbReference>
<organism evidence="5 6">
    <name type="scientific">Pedobacter chitinilyticus</name>
    <dbReference type="NCBI Taxonomy" id="2233776"/>
    <lineage>
        <taxon>Bacteria</taxon>
        <taxon>Pseudomonadati</taxon>
        <taxon>Bacteroidota</taxon>
        <taxon>Sphingobacteriia</taxon>
        <taxon>Sphingobacteriales</taxon>
        <taxon>Sphingobacteriaceae</taxon>
        <taxon>Pedobacter</taxon>
    </lineage>
</organism>
<comment type="caution">
    <text evidence="5">The sequence shown here is derived from an EMBL/GenBank/DDBJ whole genome shotgun (WGS) entry which is preliminary data.</text>
</comment>
<evidence type="ECO:0000256" key="2">
    <source>
        <dbReference type="ARBA" id="ARBA00022676"/>
    </source>
</evidence>
<dbReference type="PANTHER" id="PTHR43179">
    <property type="entry name" value="RHAMNOSYLTRANSFERASE WBBL"/>
    <property type="match status" value="1"/>
</dbReference>
<dbReference type="Gene3D" id="3.90.550.10">
    <property type="entry name" value="Spore Coat Polysaccharide Biosynthesis Protein SpsA, Chain A"/>
    <property type="match status" value="1"/>
</dbReference>
<evidence type="ECO:0000256" key="1">
    <source>
        <dbReference type="ARBA" id="ARBA00006739"/>
    </source>
</evidence>
<accession>A0A3S3PDA7</accession>
<dbReference type="GO" id="GO:0016757">
    <property type="term" value="F:glycosyltransferase activity"/>
    <property type="evidence" value="ECO:0007669"/>
    <property type="project" value="UniProtKB-KW"/>
</dbReference>
<evidence type="ECO:0000313" key="5">
    <source>
        <dbReference type="EMBL" id="RWU10254.1"/>
    </source>
</evidence>
<reference evidence="5 6" key="1">
    <citation type="submission" date="2018-06" db="EMBL/GenBank/DDBJ databases">
        <title>Pedobacter endophyticus sp. nov., an endophytic bacterium isolated from a leaf of Triticum aestivum.</title>
        <authorList>
            <person name="Zhang L."/>
        </authorList>
    </citation>
    <scope>NUCLEOTIDE SEQUENCE [LARGE SCALE GENOMIC DNA]</scope>
    <source>
        <strain evidence="5 6">CM134L-2</strain>
    </source>
</reference>
<dbReference type="InterPro" id="IPR029044">
    <property type="entry name" value="Nucleotide-diphossugar_trans"/>
</dbReference>
<feature type="domain" description="Glycosyltransferase 2-like" evidence="4">
    <location>
        <begin position="7"/>
        <end position="123"/>
    </location>
</feature>
<dbReference type="Proteomes" id="UP000284120">
    <property type="component" value="Unassembled WGS sequence"/>
</dbReference>
<sequence length="338" mass="38582">MEPSVAVVILNWNGKSFLERFLPSVTQSKYGNLQIIVADNASTDDSISFLASTYPDVRVIVNDENYGFAEGYNRALTKVNADYFVLLNSDVEVPENWIKPVIDLMQSDEKIAAAQPKIKWQQNKQSFEYAGAAGGFIDNYGFTFCRGRIFDRLEEDHGQYNSDLPIFWASGAAFFIKSKVWKEVGGLDGDLFAHMEEIDLCWRLKNKGYAVVCCTAAEVYHVGGGTLDASSPFKSYLNFRNNLIIMQKNLPFGEAIYKVFIRLWVDLAAWFQFALKGKFAFAFSINKAHFQFFKRFFRTAEKRDKQQVPLHQHQGVLQGSIVWRYFGKKIGKFSDISF</sequence>
<dbReference type="CDD" id="cd04186">
    <property type="entry name" value="GT_2_like_c"/>
    <property type="match status" value="1"/>
</dbReference>
<dbReference type="PANTHER" id="PTHR43179:SF12">
    <property type="entry name" value="GALACTOFURANOSYLTRANSFERASE GLFT2"/>
    <property type="match status" value="1"/>
</dbReference>
<keyword evidence="3 5" id="KW-0808">Transferase</keyword>
<protein>
    <submittedName>
        <fullName evidence="5">Glycosyltransferase family 2 protein</fullName>
    </submittedName>
</protein>
<dbReference type="SUPFAM" id="SSF53448">
    <property type="entry name" value="Nucleotide-diphospho-sugar transferases"/>
    <property type="match status" value="1"/>
</dbReference>
<evidence type="ECO:0000313" key="6">
    <source>
        <dbReference type="Proteomes" id="UP000284120"/>
    </source>
</evidence>
<name>A0A3S3PDA7_9SPHI</name>
<dbReference type="InterPro" id="IPR001173">
    <property type="entry name" value="Glyco_trans_2-like"/>
</dbReference>
<comment type="similarity">
    <text evidence="1">Belongs to the glycosyltransferase 2 family.</text>
</comment>